<reference evidence="2 3" key="1">
    <citation type="submission" date="2023-09" db="EMBL/GenBank/DDBJ databases">
        <authorList>
            <person name="Rey-Velasco X."/>
        </authorList>
    </citation>
    <scope>NUCLEOTIDE SEQUENCE [LARGE SCALE GENOMIC DNA]</scope>
    <source>
        <strain evidence="2 3">F260</strain>
    </source>
</reference>
<proteinExistence type="predicted"/>
<dbReference type="Proteomes" id="UP001245285">
    <property type="component" value="Unassembled WGS sequence"/>
</dbReference>
<evidence type="ECO:0000313" key="2">
    <source>
        <dbReference type="EMBL" id="MDT0647780.1"/>
    </source>
</evidence>
<evidence type="ECO:0000256" key="1">
    <source>
        <dbReference type="SAM" id="Phobius"/>
    </source>
</evidence>
<keyword evidence="1" id="KW-0472">Membrane</keyword>
<comment type="caution">
    <text evidence="2">The sequence shown here is derived from an EMBL/GenBank/DDBJ whole genome shotgun (WGS) entry which is preliminary data.</text>
</comment>
<sequence>MEAKRKKFKKNEFYQTYVAQINWDWLLSKAQLIFGIIFMAGLICFVLWFTS</sequence>
<organism evidence="2 3">
    <name type="scientific">Autumnicola lenta</name>
    <dbReference type="NCBI Taxonomy" id="3075593"/>
    <lineage>
        <taxon>Bacteria</taxon>
        <taxon>Pseudomonadati</taxon>
        <taxon>Bacteroidota</taxon>
        <taxon>Flavobacteriia</taxon>
        <taxon>Flavobacteriales</taxon>
        <taxon>Flavobacteriaceae</taxon>
        <taxon>Autumnicola</taxon>
    </lineage>
</organism>
<dbReference type="RefSeq" id="WP_311495882.1">
    <property type="nucleotide sequence ID" value="NZ_JAVRHO010000021.1"/>
</dbReference>
<keyword evidence="1" id="KW-0812">Transmembrane</keyword>
<feature type="transmembrane region" description="Helical" evidence="1">
    <location>
        <begin position="32"/>
        <end position="50"/>
    </location>
</feature>
<protein>
    <submittedName>
        <fullName evidence="2">Uncharacterized protein</fullName>
    </submittedName>
</protein>
<keyword evidence="3" id="KW-1185">Reference proteome</keyword>
<accession>A0ABU3CN48</accession>
<gene>
    <name evidence="2" type="ORF">RM545_13860</name>
</gene>
<dbReference type="EMBL" id="JAVRHO010000021">
    <property type="protein sequence ID" value="MDT0647780.1"/>
    <property type="molecule type" value="Genomic_DNA"/>
</dbReference>
<name>A0ABU3CN48_9FLAO</name>
<keyword evidence="1" id="KW-1133">Transmembrane helix</keyword>
<evidence type="ECO:0000313" key="3">
    <source>
        <dbReference type="Proteomes" id="UP001245285"/>
    </source>
</evidence>